<keyword evidence="3" id="KW-1185">Reference proteome</keyword>
<dbReference type="InterPro" id="IPR032274">
    <property type="entry name" value="DUF4835"/>
</dbReference>
<dbReference type="EMBL" id="JBHULV010000052">
    <property type="protein sequence ID" value="MFD2733198.1"/>
    <property type="molecule type" value="Genomic_DNA"/>
</dbReference>
<comment type="caution">
    <text evidence="2">The sequence shown here is derived from an EMBL/GenBank/DDBJ whole genome shotgun (WGS) entry which is preliminary data.</text>
</comment>
<sequence>MKKIILVVLCFFSLQTYAQDLNVRVQILSPQIQNTNKRPLEALQIAITEFINNRKWTNFELKSQERIDCNLVITVKNWDGGSNYQCEAQLLSSRPIYGTTFNSSVLSLNDKNFDFNYTEGQPLDFSDQNYLNNLSSLLAFYAYVIVGLDSDTFSKLGGTDYYTKAQTVLNNAQNASFPGWKAFENLRNRYWLIENLNNKSFLPIREILYSYHRLGLDVMSEDLNKGRKNIGDALPKLADLDKQKQGSMLNQVFFSAKADEIINIFSKGNPMERAKIYNLMVDADPANTSKYEELKKIK</sequence>
<dbReference type="Proteomes" id="UP001597546">
    <property type="component" value="Unassembled WGS sequence"/>
</dbReference>
<dbReference type="Pfam" id="PF16119">
    <property type="entry name" value="DUF4835"/>
    <property type="match status" value="1"/>
</dbReference>
<evidence type="ECO:0000313" key="3">
    <source>
        <dbReference type="Proteomes" id="UP001597546"/>
    </source>
</evidence>
<dbReference type="RefSeq" id="WP_379041344.1">
    <property type="nucleotide sequence ID" value="NZ_JBHSKW010000012.1"/>
</dbReference>
<evidence type="ECO:0000256" key="1">
    <source>
        <dbReference type="SAM" id="SignalP"/>
    </source>
</evidence>
<reference evidence="3" key="1">
    <citation type="journal article" date="2019" name="Int. J. Syst. Evol. Microbiol.">
        <title>The Global Catalogue of Microorganisms (GCM) 10K type strain sequencing project: providing services to taxonomists for standard genome sequencing and annotation.</title>
        <authorList>
            <consortium name="The Broad Institute Genomics Platform"/>
            <consortium name="The Broad Institute Genome Sequencing Center for Infectious Disease"/>
            <person name="Wu L."/>
            <person name="Ma J."/>
        </authorList>
    </citation>
    <scope>NUCLEOTIDE SEQUENCE [LARGE SCALE GENOMIC DNA]</scope>
    <source>
        <strain evidence="3">KCTC 42456</strain>
    </source>
</reference>
<gene>
    <name evidence="2" type="ORF">ACFSSE_15925</name>
</gene>
<feature type="signal peptide" evidence="1">
    <location>
        <begin position="1"/>
        <end position="18"/>
    </location>
</feature>
<protein>
    <submittedName>
        <fullName evidence="2">DUF4835 family protein</fullName>
    </submittedName>
</protein>
<feature type="chain" id="PRO_5046676587" evidence="1">
    <location>
        <begin position="19"/>
        <end position="298"/>
    </location>
</feature>
<keyword evidence="1" id="KW-0732">Signal</keyword>
<proteinExistence type="predicted"/>
<organism evidence="2 3">
    <name type="scientific">Pedobacter alpinus</name>
    <dbReference type="NCBI Taxonomy" id="1590643"/>
    <lineage>
        <taxon>Bacteria</taxon>
        <taxon>Pseudomonadati</taxon>
        <taxon>Bacteroidota</taxon>
        <taxon>Sphingobacteriia</taxon>
        <taxon>Sphingobacteriales</taxon>
        <taxon>Sphingobacteriaceae</taxon>
        <taxon>Pedobacter</taxon>
    </lineage>
</organism>
<evidence type="ECO:0000313" key="2">
    <source>
        <dbReference type="EMBL" id="MFD2733198.1"/>
    </source>
</evidence>
<name>A0ABW5TVR9_9SPHI</name>
<accession>A0ABW5TVR9</accession>